<sequence>MLRAIRVYPLNVPDRVLRYVDTTAEAMDSTCLRWEGNLEYWLDRTASYTLDLPRPVPGKLLWSVTVYDAATRSRVQAPSDVAALRSLFELRDLPDDGPVRLHFGPTPPPDAENRWLQTVPGRGWFAYLRIYGPEQAAFGETWRPGDFIRTR</sequence>
<dbReference type="PANTHER" id="PTHR36509">
    <property type="entry name" value="BLL3101 PROTEIN"/>
    <property type="match status" value="1"/>
</dbReference>
<dbReference type="InterPro" id="IPR010621">
    <property type="entry name" value="DUF1214"/>
</dbReference>
<dbReference type="RefSeq" id="WP_378615006.1">
    <property type="nucleotide sequence ID" value="NZ_JBHSAX010000019.1"/>
</dbReference>
<dbReference type="Proteomes" id="UP001595696">
    <property type="component" value="Unassembled WGS sequence"/>
</dbReference>
<dbReference type="Pfam" id="PF06742">
    <property type="entry name" value="DUF1214"/>
    <property type="match status" value="1"/>
</dbReference>
<dbReference type="PANTHER" id="PTHR36509:SF3">
    <property type="entry name" value="SIGNAL PEPTIDE PROTEIN"/>
    <property type="match status" value="1"/>
</dbReference>
<accession>A0ABV8DZB5</accession>
<feature type="domain" description="DUF1214" evidence="1">
    <location>
        <begin position="41"/>
        <end position="135"/>
    </location>
</feature>
<dbReference type="Gene3D" id="2.60.120.600">
    <property type="entry name" value="Domain of unknown function DUF1214, C-terminal domain"/>
    <property type="match status" value="1"/>
</dbReference>
<gene>
    <name evidence="2" type="ORF">ACFO0B_24980</name>
</gene>
<keyword evidence="3" id="KW-1185">Reference proteome</keyword>
<name>A0ABV8DZB5_9NOCA</name>
<evidence type="ECO:0000259" key="1">
    <source>
        <dbReference type="Pfam" id="PF06742"/>
    </source>
</evidence>
<proteinExistence type="predicted"/>
<organism evidence="2 3">
    <name type="scientific">Nocardia jiangsuensis</name>
    <dbReference type="NCBI Taxonomy" id="1691563"/>
    <lineage>
        <taxon>Bacteria</taxon>
        <taxon>Bacillati</taxon>
        <taxon>Actinomycetota</taxon>
        <taxon>Actinomycetes</taxon>
        <taxon>Mycobacteriales</taxon>
        <taxon>Nocardiaceae</taxon>
        <taxon>Nocardia</taxon>
    </lineage>
</organism>
<dbReference type="EMBL" id="JBHSAX010000019">
    <property type="protein sequence ID" value="MFC3965255.1"/>
    <property type="molecule type" value="Genomic_DNA"/>
</dbReference>
<dbReference type="InterPro" id="IPR037049">
    <property type="entry name" value="DUF1214_C_sf"/>
</dbReference>
<evidence type="ECO:0000313" key="2">
    <source>
        <dbReference type="EMBL" id="MFC3965255.1"/>
    </source>
</evidence>
<protein>
    <submittedName>
        <fullName evidence="2">DUF1214 domain-containing protein</fullName>
    </submittedName>
</protein>
<evidence type="ECO:0000313" key="3">
    <source>
        <dbReference type="Proteomes" id="UP001595696"/>
    </source>
</evidence>
<reference evidence="3" key="1">
    <citation type="journal article" date="2019" name="Int. J. Syst. Evol. Microbiol.">
        <title>The Global Catalogue of Microorganisms (GCM) 10K type strain sequencing project: providing services to taxonomists for standard genome sequencing and annotation.</title>
        <authorList>
            <consortium name="The Broad Institute Genomics Platform"/>
            <consortium name="The Broad Institute Genome Sequencing Center for Infectious Disease"/>
            <person name="Wu L."/>
            <person name="Ma J."/>
        </authorList>
    </citation>
    <scope>NUCLEOTIDE SEQUENCE [LARGE SCALE GENOMIC DNA]</scope>
    <source>
        <strain evidence="3">CGMCC 4.7330</strain>
    </source>
</reference>
<dbReference type="SUPFAM" id="SSF160935">
    <property type="entry name" value="VPA0735-like"/>
    <property type="match status" value="1"/>
</dbReference>
<comment type="caution">
    <text evidence="2">The sequence shown here is derived from an EMBL/GenBank/DDBJ whole genome shotgun (WGS) entry which is preliminary data.</text>
</comment>